<evidence type="ECO:0000256" key="5">
    <source>
        <dbReference type="ARBA" id="ARBA00023136"/>
    </source>
</evidence>
<name>A0A4U7BUM2_9BACT</name>
<evidence type="ECO:0000256" key="6">
    <source>
        <dbReference type="SAM" id="Phobius"/>
    </source>
</evidence>
<feature type="domain" description="Sulfatase N-terminal" evidence="7">
    <location>
        <begin position="285"/>
        <end position="567"/>
    </location>
</feature>
<dbReference type="InterPro" id="IPR000917">
    <property type="entry name" value="Sulfatase_N"/>
</dbReference>
<dbReference type="CDD" id="cd16015">
    <property type="entry name" value="LTA_synthase"/>
    <property type="match status" value="1"/>
</dbReference>
<dbReference type="RefSeq" id="WP_137621483.1">
    <property type="nucleotide sequence ID" value="NZ_NXMA01000001.1"/>
</dbReference>
<comment type="subcellular location">
    <subcellularLocation>
        <location evidence="1">Cell membrane</location>
        <topology evidence="1">Multi-pass membrane protein</topology>
    </subcellularLocation>
</comment>
<dbReference type="Proteomes" id="UP000310353">
    <property type="component" value="Unassembled WGS sequence"/>
</dbReference>
<dbReference type="AlphaFoldDB" id="A0A4U7BUM2"/>
<dbReference type="InterPro" id="IPR050448">
    <property type="entry name" value="OpgB/LTA_synthase_biosynth"/>
</dbReference>
<reference evidence="8 9" key="1">
    <citation type="submission" date="2018-05" db="EMBL/GenBank/DDBJ databases">
        <title>Novel Campyloabacter and Helicobacter Species and Strains.</title>
        <authorList>
            <person name="Mannion A.J."/>
            <person name="Shen Z."/>
            <person name="Fox J.G."/>
        </authorList>
    </citation>
    <scope>NUCLEOTIDE SEQUENCE [LARGE SCALE GENOMIC DNA]</scope>
    <source>
        <strain evidence="9">MIT17-670</strain>
    </source>
</reference>
<dbReference type="PANTHER" id="PTHR47371">
    <property type="entry name" value="LIPOTEICHOIC ACID SYNTHASE"/>
    <property type="match status" value="1"/>
</dbReference>
<feature type="transmembrane region" description="Helical" evidence="6">
    <location>
        <begin position="54"/>
        <end position="74"/>
    </location>
</feature>
<evidence type="ECO:0000256" key="4">
    <source>
        <dbReference type="ARBA" id="ARBA00022989"/>
    </source>
</evidence>
<accession>A0A4U7BUM2</accession>
<evidence type="ECO:0000256" key="3">
    <source>
        <dbReference type="ARBA" id="ARBA00022692"/>
    </source>
</evidence>
<comment type="caution">
    <text evidence="8">The sequence shown here is derived from an EMBL/GenBank/DDBJ whole genome shotgun (WGS) entry which is preliminary data.</text>
</comment>
<keyword evidence="9" id="KW-1185">Reference proteome</keyword>
<evidence type="ECO:0000256" key="1">
    <source>
        <dbReference type="ARBA" id="ARBA00004651"/>
    </source>
</evidence>
<keyword evidence="2" id="KW-1003">Cell membrane</keyword>
<keyword evidence="3 6" id="KW-0812">Transmembrane</keyword>
<evidence type="ECO:0000259" key="7">
    <source>
        <dbReference type="Pfam" id="PF00884"/>
    </source>
</evidence>
<dbReference type="GO" id="GO:0005886">
    <property type="term" value="C:plasma membrane"/>
    <property type="evidence" value="ECO:0007669"/>
    <property type="project" value="UniProtKB-SubCell"/>
</dbReference>
<gene>
    <name evidence="8" type="ORF">CQA76_00410</name>
</gene>
<evidence type="ECO:0000313" key="8">
    <source>
        <dbReference type="EMBL" id="TKX33126.1"/>
    </source>
</evidence>
<protein>
    <submittedName>
        <fullName evidence="8">Sulfatase</fullName>
    </submittedName>
</protein>
<keyword evidence="5 6" id="KW-0472">Membrane</keyword>
<dbReference type="Gene3D" id="3.40.720.10">
    <property type="entry name" value="Alkaline Phosphatase, subunit A"/>
    <property type="match status" value="1"/>
</dbReference>
<dbReference type="OrthoDB" id="9760224at2"/>
<proteinExistence type="predicted"/>
<keyword evidence="4 6" id="KW-1133">Transmembrane helix</keyword>
<feature type="transmembrane region" description="Helical" evidence="6">
    <location>
        <begin position="95"/>
        <end position="116"/>
    </location>
</feature>
<dbReference type="SUPFAM" id="SSF53649">
    <property type="entry name" value="Alkaline phosphatase-like"/>
    <property type="match status" value="1"/>
</dbReference>
<organism evidence="8 9">
    <name type="scientific">Campylobacter aviculae</name>
    <dbReference type="NCBI Taxonomy" id="2510190"/>
    <lineage>
        <taxon>Bacteria</taxon>
        <taxon>Pseudomonadati</taxon>
        <taxon>Campylobacterota</taxon>
        <taxon>Epsilonproteobacteria</taxon>
        <taxon>Campylobacterales</taxon>
        <taxon>Campylobacteraceae</taxon>
        <taxon>Campylobacter</taxon>
    </lineage>
</organism>
<dbReference type="EMBL" id="NXMA01000001">
    <property type="protein sequence ID" value="TKX33126.1"/>
    <property type="molecule type" value="Genomic_DNA"/>
</dbReference>
<dbReference type="PANTHER" id="PTHR47371:SF3">
    <property type="entry name" value="PHOSPHOGLYCEROL TRANSFERASE I"/>
    <property type="match status" value="1"/>
</dbReference>
<dbReference type="Pfam" id="PF00884">
    <property type="entry name" value="Sulfatase"/>
    <property type="match status" value="1"/>
</dbReference>
<dbReference type="InterPro" id="IPR017850">
    <property type="entry name" value="Alkaline_phosphatase_core_sf"/>
</dbReference>
<feature type="transmembrane region" description="Helical" evidence="6">
    <location>
        <begin position="180"/>
        <end position="199"/>
    </location>
</feature>
<feature type="transmembrane region" description="Helical" evidence="6">
    <location>
        <begin position="149"/>
        <end position="168"/>
    </location>
</feature>
<evidence type="ECO:0000256" key="2">
    <source>
        <dbReference type="ARBA" id="ARBA00022475"/>
    </source>
</evidence>
<evidence type="ECO:0000313" key="9">
    <source>
        <dbReference type="Proteomes" id="UP000310353"/>
    </source>
</evidence>
<sequence length="657" mass="75879">MRKVLLQIIIFSLLFIVVFTINRALMQLNFIPGNLVSDKNEFIQMYLLGAYHDIRFLSVAFLPLLLCSFIALVFSKKKRNLTIGGGVLKTYRIASSFYIAFISFICIGFSYAKYYYYEIYKSKFDIFIFGLKDDNAQAILNIIYNDYPILKILILMFVFGIFCVFINLKILGLKLKPINLKFSMLILLNFILIGIYILALRGPFRHVAINVQNYSFSQLSVLNDTMLNPIMAFSWAFKQYRQEESFKTISSLKAQELKNKLFDDLHTSPKNIQAEKIHPSVFVNLMESFGLNLADFSNEEHNFLGALQPHFEKDFVFKRFLSAYNGTIPSFANLFFLSPFQYISTSKFQKTYLDLTPIAVYKKAGYRVIFVSAGNGSWQNVKNYLGVLGVDEIIDENVLMKEYKQAKISENGYGIADKYLYKKVYELLQENPHNTLIIGLTISNHPPYKIAQEGLPKLENIPQALLDLLPYEKSKQENIIKAYTYANNEFGKFLDKVKQSSFKDSVIIAATGDHRVREMGIDLNSQKAFAYSVPFYLYVPKILQNDIYYDKNRLGSHKDIFPTLYALSLSNVHYLSLGGRNMLAKPKDEKLEFAFNDVVWADKNGVYIGDKGYFFENNHTLKDNNKAFKLDEYHKNFAQFYNELNFYQLGQRLGIAK</sequence>